<dbReference type="Proteomes" id="UP000256779">
    <property type="component" value="Unassembled WGS sequence"/>
</dbReference>
<evidence type="ECO:0000256" key="1">
    <source>
        <dbReference type="SAM" id="SignalP"/>
    </source>
</evidence>
<name>A0A3D9LGU8_MARFU</name>
<organism evidence="2 3">
    <name type="scientific">Marinoscillum furvescens DSM 4134</name>
    <dbReference type="NCBI Taxonomy" id="1122208"/>
    <lineage>
        <taxon>Bacteria</taxon>
        <taxon>Pseudomonadati</taxon>
        <taxon>Bacteroidota</taxon>
        <taxon>Cytophagia</taxon>
        <taxon>Cytophagales</taxon>
        <taxon>Reichenbachiellaceae</taxon>
        <taxon>Marinoscillum</taxon>
    </lineage>
</organism>
<dbReference type="RefSeq" id="WP_115866424.1">
    <property type="nucleotide sequence ID" value="NZ_QREG01000001.1"/>
</dbReference>
<feature type="signal peptide" evidence="1">
    <location>
        <begin position="1"/>
        <end position="20"/>
    </location>
</feature>
<dbReference type="AlphaFoldDB" id="A0A3D9LGU8"/>
<dbReference type="EMBL" id="QREG01000001">
    <property type="protein sequence ID" value="REE05930.1"/>
    <property type="molecule type" value="Genomic_DNA"/>
</dbReference>
<reference evidence="2 3" key="1">
    <citation type="submission" date="2018-07" db="EMBL/GenBank/DDBJ databases">
        <title>Genomic Encyclopedia of Type Strains, Phase IV (KMG-IV): sequencing the most valuable type-strain genomes for metagenomic binning, comparative biology and taxonomic classification.</title>
        <authorList>
            <person name="Goeker M."/>
        </authorList>
    </citation>
    <scope>NUCLEOTIDE SEQUENCE [LARGE SCALE GENOMIC DNA]</scope>
    <source>
        <strain evidence="2 3">DSM 4134</strain>
    </source>
</reference>
<keyword evidence="3" id="KW-1185">Reference proteome</keyword>
<gene>
    <name evidence="2" type="ORF">C7460_101449</name>
</gene>
<dbReference type="OrthoDB" id="1466765at2"/>
<feature type="chain" id="PRO_5017672781" evidence="1">
    <location>
        <begin position="21"/>
        <end position="372"/>
    </location>
</feature>
<dbReference type="InterPro" id="IPR026444">
    <property type="entry name" value="Secre_tail"/>
</dbReference>
<sequence>MKAKHFLTVCVLCSYAMTYAQCPDADDISNENFTVTGTSCAISGTQNQGSSLGFRTLTIASGAVLTITGDLYIWDRIDVYGTLNTTGNVTSYSILGNSTVYVAEGGLFAIDGNYTNGTEDAVYWDGREGVTTLDGIMTVAGTYTNNDGGTTTVSETGTLQAGSYNDNGGTTTIHNGSVADCESGCCGADCDALPVVLLNFEVAANQSGEAILTWETASELNNDYFEIQKREANERHFQTLTTISGQGTTSSPTQYTWSDPHFQNDAYYRLVQVDYDGSATMLPTKILLKSTHNTGKTSIFPNPTHGSVTIQGSGYHSLTLYDESGKTILQASKMLPGELELLLNQTLQSLKGNFLIQLSGDNFSSTHRLVKH</sequence>
<dbReference type="NCBIfam" id="TIGR04183">
    <property type="entry name" value="Por_Secre_tail"/>
    <property type="match status" value="1"/>
</dbReference>
<evidence type="ECO:0000313" key="2">
    <source>
        <dbReference type="EMBL" id="REE05930.1"/>
    </source>
</evidence>
<accession>A0A3D9LGU8</accession>
<protein>
    <submittedName>
        <fullName evidence="2">Putative secreted protein (Por secretion system target)</fullName>
    </submittedName>
</protein>
<comment type="caution">
    <text evidence="2">The sequence shown here is derived from an EMBL/GenBank/DDBJ whole genome shotgun (WGS) entry which is preliminary data.</text>
</comment>
<keyword evidence="1" id="KW-0732">Signal</keyword>
<evidence type="ECO:0000313" key="3">
    <source>
        <dbReference type="Proteomes" id="UP000256779"/>
    </source>
</evidence>
<proteinExistence type="predicted"/>